<evidence type="ECO:0000256" key="7">
    <source>
        <dbReference type="ARBA" id="ARBA00023136"/>
    </source>
</evidence>
<keyword evidence="13" id="KW-1185">Reference proteome</keyword>
<evidence type="ECO:0000259" key="11">
    <source>
        <dbReference type="PROSITE" id="PS50929"/>
    </source>
</evidence>
<dbReference type="CDD" id="cd18604">
    <property type="entry name" value="ABC_6TM_VMR1_D2_like"/>
    <property type="match status" value="1"/>
</dbReference>
<feature type="transmembrane region" description="Helical" evidence="9">
    <location>
        <begin position="336"/>
        <end position="356"/>
    </location>
</feature>
<evidence type="ECO:0000259" key="10">
    <source>
        <dbReference type="PROSITE" id="PS50893"/>
    </source>
</evidence>
<dbReference type="InterPro" id="IPR027417">
    <property type="entry name" value="P-loop_NTPase"/>
</dbReference>
<dbReference type="SUPFAM" id="SSF52540">
    <property type="entry name" value="P-loop containing nucleoside triphosphate hydrolases"/>
    <property type="match status" value="2"/>
</dbReference>
<evidence type="ECO:0000313" key="12">
    <source>
        <dbReference type="EMBL" id="ROW04253.1"/>
    </source>
</evidence>
<keyword evidence="2" id="KW-0813">Transport</keyword>
<dbReference type="GO" id="GO:0016020">
    <property type="term" value="C:membrane"/>
    <property type="evidence" value="ECO:0007669"/>
    <property type="project" value="UniProtKB-SubCell"/>
</dbReference>
<dbReference type="InterPro" id="IPR003593">
    <property type="entry name" value="AAA+_ATPase"/>
</dbReference>
<reference evidence="12 13" key="1">
    <citation type="submission" date="2015-09" db="EMBL/GenBank/DDBJ databases">
        <title>Host preference determinants of Valsa canker pathogens revealed by comparative genomics.</title>
        <authorList>
            <person name="Yin Z."/>
            <person name="Huang L."/>
        </authorList>
    </citation>
    <scope>NUCLEOTIDE SEQUENCE [LARGE SCALE GENOMIC DNA]</scope>
    <source>
        <strain evidence="12 13">YSFL</strain>
    </source>
</reference>
<feature type="transmembrane region" description="Helical" evidence="9">
    <location>
        <begin position="74"/>
        <end position="98"/>
    </location>
</feature>
<dbReference type="InterPro" id="IPR011527">
    <property type="entry name" value="ABC1_TM_dom"/>
</dbReference>
<evidence type="ECO:0000256" key="2">
    <source>
        <dbReference type="ARBA" id="ARBA00022448"/>
    </source>
</evidence>
<comment type="subcellular location">
    <subcellularLocation>
        <location evidence="1">Membrane</location>
    </subcellularLocation>
</comment>
<feature type="transmembrane region" description="Helical" evidence="9">
    <location>
        <begin position="223"/>
        <end position="241"/>
    </location>
</feature>
<evidence type="ECO:0000256" key="9">
    <source>
        <dbReference type="SAM" id="Phobius"/>
    </source>
</evidence>
<dbReference type="GO" id="GO:0005524">
    <property type="term" value="F:ATP binding"/>
    <property type="evidence" value="ECO:0007669"/>
    <property type="project" value="UniProtKB-KW"/>
</dbReference>
<keyword evidence="5" id="KW-0067">ATP-binding</keyword>
<evidence type="ECO:0000256" key="8">
    <source>
        <dbReference type="SAM" id="MobiDB-lite"/>
    </source>
</evidence>
<dbReference type="EMBL" id="LJZO01000002">
    <property type="protein sequence ID" value="ROW04253.1"/>
    <property type="molecule type" value="Genomic_DNA"/>
</dbReference>
<organism evidence="12 13">
    <name type="scientific">Cytospora chrysosperma</name>
    <name type="common">Cytospora canker fungus</name>
    <name type="synonym">Sphaeria chrysosperma</name>
    <dbReference type="NCBI Taxonomy" id="252740"/>
    <lineage>
        <taxon>Eukaryota</taxon>
        <taxon>Fungi</taxon>
        <taxon>Dikarya</taxon>
        <taxon>Ascomycota</taxon>
        <taxon>Pezizomycotina</taxon>
        <taxon>Sordariomycetes</taxon>
        <taxon>Sordariomycetidae</taxon>
        <taxon>Diaporthales</taxon>
        <taxon>Cytosporaceae</taxon>
        <taxon>Cytospora</taxon>
    </lineage>
</organism>
<feature type="transmembrane region" description="Helical" evidence="9">
    <location>
        <begin position="198"/>
        <end position="217"/>
    </location>
</feature>
<sequence length="1584" mass="175713">MKQCLCGNGGDTITKSVKCIAEEDPDVLENNYKVMSLHCSNSNTPLSVSKQDWMAEGSIVSSFTGSSKTSINELAIFGDCVGVIAWIPTAVSILVVILRYGLHPLWRRRPVWLRNFAAEEPDEADGLATEIVTFKPRIWGPFTIVLALNSAAGLAISILASLNPTTGPLFLTPLIPHIVTIAILLIERPRSTPGAALVLQGALLLIQVVLFSTILQVTPREGLLVWVVEMVIPLVSLTLILNMPMRSPLLENNDVCAPFQTPTFRLRSPEDGFTLWQWMSVAWMAPIVKEGYQRQLHDEDIWQLPLEFQHGRLHHLFRDVKGSVLARIMKVNAPDLIITTCLSILESICSLVPIVFLKQLLSALEGDHPNRKVAMVYGVFILVARLISAQSGIFTLWFCRRAYERSRGEMITMIYEKTLMRKAFTFPSNNNDEAGEKNGKGKESSNGPASMGKILNLMRNDVYEIAQRFWEFANFFTKPMNFILTIVLIWKILGPAALGGVLLVVFAQILNSFIIRALVSWERARRAVTDVKLQVTAQFVEAIRHLRWYDWQDRWLGQILTARQKELRYMVIVNLFRKAVAATNKISASFFPVAAFYAYTIIGGKPLRIDVAFPALSLFTMLNQNLNELPGLVTVLLNASVAMGRIENFMAEPNKEEEYGSGAYGESVAEPLGELKISFREASFSWPGSPQKQVLSGVSFDAGPGVTAVCGKVGSGKTALLHAILGELDDKGGMRKVPNEMVGYCAQTPWLQSMSIRENILFSSGLDETRYRQVLAACCLIPDLANWKAGDLTMIGENGVGLSGGQKARVALARAVYSKARILLLDDPIAALDHQTAETILRNLFTNTDLTQGRILIFVTHRMDLLTRYAGQVLEISQNGTVLVISREEINQHEELLHFTAKDDLRRQSMDEGEQDDAEDVTPDKFIEEEHRAHGGVMASVYWKYVKAGNLWYWGLLLLLFIIFRLSRLAHFYFLKIWGESYEPSTQVYLASSNEPEYSFQAISTSPSTATSGDWWHIDLNLPPPDTDARPWLFWFFIIALLQFISIVLSDLTIVLIIYTAGKHLFEEVMRKVANATFRFYDVTPVGRLMNRLTSDIGTIDGQIVTQVRDVVWYMMFWVTNLSVIASTTPIFLGIAILMTAIFVVIFMRFLPASQSLRRLEMVSLSPLMSNFGTLLEGLTTVRAFRAQPHFQERIIVTTDAFQKMDHFYWSLQAWLMFRFDVLSALSTFILTMSALATGLGAGTVGFVLAAAANFVSCTHNLCRKYGDLQMQFVSVERVIELMDLEEEPRGDLEPPAAWPGYDDDIIFDNVTVRYAKGLDPSLRGLSFRIPAGATVAVTGRTGSGKSTLALTLLGTMLPEFDEATGTLGTIRIGSVDVAKVNKHALRKRVSFVAQDPVLFPGTLRDNLDPLGEYSDEECALVLRRVLGASDELDSAGSSSEQPNSGSSFESDGEHDGNGRTGRADAKTAIVSASTEGNSDKHNASALSLTTSVDGGGKNLSQGQRQLIGLGRAVLRRSPVVILDEATASIDKKTAYYIQKVLREELRQSTVITIAHRVEAVRDADFEIVLDKGKLARAQAVMNA</sequence>
<keyword evidence="6 9" id="KW-1133">Transmembrane helix</keyword>
<keyword evidence="3 9" id="KW-0812">Transmembrane</keyword>
<feature type="transmembrane region" description="Helical" evidence="9">
    <location>
        <begin position="376"/>
        <end position="399"/>
    </location>
</feature>
<dbReference type="Pfam" id="PF00664">
    <property type="entry name" value="ABC_membrane"/>
    <property type="match status" value="2"/>
</dbReference>
<evidence type="ECO:0000256" key="3">
    <source>
        <dbReference type="ARBA" id="ARBA00022692"/>
    </source>
</evidence>
<dbReference type="Pfam" id="PF00005">
    <property type="entry name" value="ABC_tran"/>
    <property type="match status" value="2"/>
</dbReference>
<dbReference type="SUPFAM" id="SSF90123">
    <property type="entry name" value="ABC transporter transmembrane region"/>
    <property type="match status" value="2"/>
</dbReference>
<dbReference type="Gene3D" id="3.40.50.300">
    <property type="entry name" value="P-loop containing nucleotide triphosphate hydrolases"/>
    <property type="match status" value="2"/>
</dbReference>
<feature type="compositionally biased region" description="Basic and acidic residues" evidence="8">
    <location>
        <begin position="1452"/>
        <end position="1464"/>
    </location>
</feature>
<feature type="region of interest" description="Disordered" evidence="8">
    <location>
        <begin position="1432"/>
        <end position="1464"/>
    </location>
</feature>
<gene>
    <name evidence="12" type="ORF">VSDG_00872</name>
</gene>
<feature type="transmembrane region" description="Helical" evidence="9">
    <location>
        <begin position="168"/>
        <end position="186"/>
    </location>
</feature>
<dbReference type="CDD" id="cd03244">
    <property type="entry name" value="ABCC_MRP_domain2"/>
    <property type="match status" value="1"/>
</dbReference>
<dbReference type="SMART" id="SM00382">
    <property type="entry name" value="AAA"/>
    <property type="match status" value="2"/>
</dbReference>
<accession>A0A423WM10</accession>
<dbReference type="InterPro" id="IPR050173">
    <property type="entry name" value="ABC_transporter_C-like"/>
</dbReference>
<proteinExistence type="predicted"/>
<feature type="transmembrane region" description="Helical" evidence="9">
    <location>
        <begin position="1132"/>
        <end position="1151"/>
    </location>
</feature>
<feature type="compositionally biased region" description="Low complexity" evidence="8">
    <location>
        <begin position="1435"/>
        <end position="1450"/>
    </location>
</feature>
<dbReference type="GO" id="GO:0016887">
    <property type="term" value="F:ATP hydrolysis activity"/>
    <property type="evidence" value="ECO:0007669"/>
    <property type="project" value="InterPro"/>
</dbReference>
<dbReference type="GO" id="GO:0140359">
    <property type="term" value="F:ABC-type transporter activity"/>
    <property type="evidence" value="ECO:0007669"/>
    <property type="project" value="InterPro"/>
</dbReference>
<evidence type="ECO:0000313" key="13">
    <source>
        <dbReference type="Proteomes" id="UP000284375"/>
    </source>
</evidence>
<dbReference type="PROSITE" id="PS50893">
    <property type="entry name" value="ABC_TRANSPORTER_2"/>
    <property type="match status" value="2"/>
</dbReference>
<keyword evidence="7 9" id="KW-0472">Membrane</keyword>
<dbReference type="Gene3D" id="1.20.1560.10">
    <property type="entry name" value="ABC transporter type 1, transmembrane domain"/>
    <property type="match status" value="2"/>
</dbReference>
<dbReference type="PROSITE" id="PS00211">
    <property type="entry name" value="ABC_TRANSPORTER_1"/>
    <property type="match status" value="2"/>
</dbReference>
<feature type="compositionally biased region" description="Basic and acidic residues" evidence="8">
    <location>
        <begin position="434"/>
        <end position="443"/>
    </location>
</feature>
<dbReference type="CDD" id="cd18596">
    <property type="entry name" value="ABC_6TM_VMR1_D1_like"/>
    <property type="match status" value="1"/>
</dbReference>
<feature type="transmembrane region" description="Helical" evidence="9">
    <location>
        <begin position="142"/>
        <end position="162"/>
    </location>
</feature>
<dbReference type="PANTHER" id="PTHR24223:SF415">
    <property type="entry name" value="FI20190P1"/>
    <property type="match status" value="1"/>
</dbReference>
<feature type="domain" description="ABC transporter" evidence="10">
    <location>
        <begin position="1306"/>
        <end position="1584"/>
    </location>
</feature>
<feature type="transmembrane region" description="Helical" evidence="9">
    <location>
        <begin position="496"/>
        <end position="519"/>
    </location>
</feature>
<keyword evidence="4" id="KW-0547">Nucleotide-binding</keyword>
<dbReference type="CDD" id="cd03250">
    <property type="entry name" value="ABCC_MRP_domain1"/>
    <property type="match status" value="1"/>
</dbReference>
<dbReference type="InterPro" id="IPR036640">
    <property type="entry name" value="ABC1_TM_sf"/>
</dbReference>
<feature type="region of interest" description="Disordered" evidence="8">
    <location>
        <begin position="429"/>
        <end position="448"/>
    </location>
</feature>
<dbReference type="PROSITE" id="PS50929">
    <property type="entry name" value="ABC_TM1F"/>
    <property type="match status" value="2"/>
</dbReference>
<feature type="transmembrane region" description="Helical" evidence="9">
    <location>
        <begin position="951"/>
        <end position="974"/>
    </location>
</feature>
<feature type="transmembrane region" description="Helical" evidence="9">
    <location>
        <begin position="1032"/>
        <end position="1062"/>
    </location>
</feature>
<evidence type="ECO:0000256" key="6">
    <source>
        <dbReference type="ARBA" id="ARBA00022989"/>
    </source>
</evidence>
<protein>
    <recommendedName>
        <fullName evidence="14">ABC transporter</fullName>
    </recommendedName>
</protein>
<feature type="domain" description="ABC transmembrane type-1" evidence="11">
    <location>
        <begin position="1018"/>
        <end position="1271"/>
    </location>
</feature>
<dbReference type="STRING" id="252740.A0A423WM10"/>
<evidence type="ECO:0000256" key="4">
    <source>
        <dbReference type="ARBA" id="ARBA00022741"/>
    </source>
</evidence>
<dbReference type="InterPro" id="IPR003439">
    <property type="entry name" value="ABC_transporter-like_ATP-bd"/>
</dbReference>
<dbReference type="Proteomes" id="UP000284375">
    <property type="component" value="Unassembled WGS sequence"/>
</dbReference>
<evidence type="ECO:0000256" key="5">
    <source>
        <dbReference type="ARBA" id="ARBA00022840"/>
    </source>
</evidence>
<feature type="domain" description="ABC transporter" evidence="10">
    <location>
        <begin position="677"/>
        <end position="903"/>
    </location>
</feature>
<feature type="domain" description="ABC transmembrane type-1" evidence="11">
    <location>
        <begin position="337"/>
        <end position="638"/>
    </location>
</feature>
<name>A0A423WM10_CYTCH</name>
<comment type="caution">
    <text evidence="12">The sequence shown here is derived from an EMBL/GenBank/DDBJ whole genome shotgun (WGS) entry which is preliminary data.</text>
</comment>
<dbReference type="PANTHER" id="PTHR24223">
    <property type="entry name" value="ATP-BINDING CASSETTE SUB-FAMILY C"/>
    <property type="match status" value="1"/>
</dbReference>
<dbReference type="InterPro" id="IPR017871">
    <property type="entry name" value="ABC_transporter-like_CS"/>
</dbReference>
<dbReference type="OrthoDB" id="6500128at2759"/>
<feature type="transmembrane region" description="Helical" evidence="9">
    <location>
        <begin position="1222"/>
        <end position="1255"/>
    </location>
</feature>
<evidence type="ECO:0000256" key="1">
    <source>
        <dbReference type="ARBA" id="ARBA00004370"/>
    </source>
</evidence>
<evidence type="ECO:0008006" key="14">
    <source>
        <dbReference type="Google" id="ProtNLM"/>
    </source>
</evidence>